<reference evidence="2" key="1">
    <citation type="journal article" date="2023" name="bioRxiv">
        <title>Scaffold-level genome assemblies of two parasitoid biocontrol wasps reveal the parthenogenesis mechanism and an associated novel virus.</title>
        <authorList>
            <person name="Inwood S."/>
            <person name="Skelly J."/>
            <person name="Guhlin J."/>
            <person name="Harrop T."/>
            <person name="Goldson S."/>
            <person name="Dearden P."/>
        </authorList>
    </citation>
    <scope>NUCLEOTIDE SEQUENCE</scope>
    <source>
        <strain evidence="2">Irish</strain>
        <tissue evidence="2">Whole body</tissue>
    </source>
</reference>
<keyword evidence="3" id="KW-1185">Reference proteome</keyword>
<comment type="caution">
    <text evidence="2">The sequence shown here is derived from an EMBL/GenBank/DDBJ whole genome shotgun (WGS) entry which is preliminary data.</text>
</comment>
<evidence type="ECO:0000313" key="2">
    <source>
        <dbReference type="EMBL" id="KAK0176930.1"/>
    </source>
</evidence>
<protein>
    <submittedName>
        <fullName evidence="2">Uncharacterized protein</fullName>
    </submittedName>
</protein>
<organism evidence="2 3">
    <name type="scientific">Microctonus aethiopoides</name>
    <dbReference type="NCBI Taxonomy" id="144406"/>
    <lineage>
        <taxon>Eukaryota</taxon>
        <taxon>Metazoa</taxon>
        <taxon>Ecdysozoa</taxon>
        <taxon>Arthropoda</taxon>
        <taxon>Hexapoda</taxon>
        <taxon>Insecta</taxon>
        <taxon>Pterygota</taxon>
        <taxon>Neoptera</taxon>
        <taxon>Endopterygota</taxon>
        <taxon>Hymenoptera</taxon>
        <taxon>Apocrita</taxon>
        <taxon>Ichneumonoidea</taxon>
        <taxon>Braconidae</taxon>
        <taxon>Euphorinae</taxon>
        <taxon>Microctonus</taxon>
    </lineage>
</organism>
<feature type="region of interest" description="Disordered" evidence="1">
    <location>
        <begin position="73"/>
        <end position="97"/>
    </location>
</feature>
<accession>A0AA39FWT8</accession>
<gene>
    <name evidence="2" type="ORF">PV328_001028</name>
</gene>
<evidence type="ECO:0000256" key="1">
    <source>
        <dbReference type="SAM" id="MobiDB-lite"/>
    </source>
</evidence>
<proteinExistence type="predicted"/>
<sequence length="357" mass="40880">MKLEQANIIAAGKSLFNLNDTIPLKSSEVYASSSAYIPKKGVEIESFFPPDYHSHLLQECYVNMQTAEIHDRPDEYTPLNSSPVNEIRYPDDENDEDEDTKLDVEEEIGALHTYLSDIVTDHDVKFMRMIEASLEMAYYTRMKNNYDSTSAHHILDNFKKFGENKKEIVPGCGIYFPTIVIEEIQQKSEVKVGETNWKELVKLALLHVYGDSLTSYTAKGRLSSRPGLETNIQKAILEWARSRSGLKIKKECYVKYINKLIENRKGAKAKWTTNEVGENDLQFFRKVIKTVEKACENYKKSLSPSRQLPQLPEEFTAAKKTHTKISPSHEIYLPMETAAYVVKRSKINGVYMSGNRL</sequence>
<dbReference type="Proteomes" id="UP001168990">
    <property type="component" value="Unassembled WGS sequence"/>
</dbReference>
<evidence type="ECO:0000313" key="3">
    <source>
        <dbReference type="Proteomes" id="UP001168990"/>
    </source>
</evidence>
<name>A0AA39FWT8_9HYME</name>
<dbReference type="EMBL" id="JAQQBS010000001">
    <property type="protein sequence ID" value="KAK0176930.1"/>
    <property type="molecule type" value="Genomic_DNA"/>
</dbReference>
<dbReference type="AlphaFoldDB" id="A0AA39FWT8"/>
<reference evidence="2" key="2">
    <citation type="submission" date="2023-03" db="EMBL/GenBank/DDBJ databases">
        <authorList>
            <person name="Inwood S.N."/>
            <person name="Skelly J.G."/>
            <person name="Guhlin J."/>
            <person name="Harrop T.W.R."/>
            <person name="Goldson S.G."/>
            <person name="Dearden P.K."/>
        </authorList>
    </citation>
    <scope>NUCLEOTIDE SEQUENCE</scope>
    <source>
        <strain evidence="2">Irish</strain>
        <tissue evidence="2">Whole body</tissue>
    </source>
</reference>